<dbReference type="EMBL" id="CH473980">
    <property type="protein sequence ID" value="EDM08483.1"/>
    <property type="molecule type" value="Genomic_DNA"/>
</dbReference>
<sequence>MTEAEREVLERSLTIPTTPLQPNLDNN</sequence>
<feature type="compositionally biased region" description="Basic and acidic residues" evidence="1">
    <location>
        <begin position="1"/>
        <end position="10"/>
    </location>
</feature>
<dbReference type="AlphaFoldDB" id="A6JBV6"/>
<evidence type="ECO:0000313" key="3">
    <source>
        <dbReference type="Proteomes" id="UP000234681"/>
    </source>
</evidence>
<name>A6JBV6_RAT</name>
<feature type="region of interest" description="Disordered" evidence="1">
    <location>
        <begin position="1"/>
        <end position="27"/>
    </location>
</feature>
<gene>
    <name evidence="2" type="ORF">rCG_24817</name>
</gene>
<reference evidence="3" key="1">
    <citation type="submission" date="2005-09" db="EMBL/GenBank/DDBJ databases">
        <authorList>
            <person name="Mural R.J."/>
            <person name="Li P.W."/>
            <person name="Adams M.D."/>
            <person name="Amanatides P.G."/>
            <person name="Baden-Tillson H."/>
            <person name="Barnstead M."/>
            <person name="Chin S.H."/>
            <person name="Dew I."/>
            <person name="Evans C.A."/>
            <person name="Ferriera S."/>
            <person name="Flanigan M."/>
            <person name="Fosler C."/>
            <person name="Glodek A."/>
            <person name="Gu Z."/>
            <person name="Holt R.A."/>
            <person name="Jennings D."/>
            <person name="Kraft C.L."/>
            <person name="Lu F."/>
            <person name="Nguyen T."/>
            <person name="Nusskern D.R."/>
            <person name="Pfannkoch C.M."/>
            <person name="Sitter C."/>
            <person name="Sutton G.G."/>
            <person name="Venter J.C."/>
            <person name="Wang Z."/>
            <person name="Woodage T."/>
            <person name="Zheng X.H."/>
            <person name="Zhong F."/>
        </authorList>
    </citation>
    <scope>NUCLEOTIDE SEQUENCE [LARGE SCALE GENOMIC DNA]</scope>
    <source>
        <strain>BN</strain>
        <strain evidence="3">Sprague-Dawley</strain>
    </source>
</reference>
<protein>
    <submittedName>
        <fullName evidence="2">RCG24817</fullName>
    </submittedName>
</protein>
<evidence type="ECO:0000313" key="2">
    <source>
        <dbReference type="EMBL" id="EDM08483.1"/>
    </source>
</evidence>
<feature type="compositionally biased region" description="Polar residues" evidence="1">
    <location>
        <begin position="14"/>
        <end position="27"/>
    </location>
</feature>
<dbReference type="Proteomes" id="UP000234681">
    <property type="component" value="Chromosome 1"/>
</dbReference>
<proteinExistence type="predicted"/>
<accession>A6JBV6</accession>
<evidence type="ECO:0000256" key="1">
    <source>
        <dbReference type="SAM" id="MobiDB-lite"/>
    </source>
</evidence>
<organism evidence="2 3">
    <name type="scientific">Rattus norvegicus</name>
    <name type="common">Rat</name>
    <dbReference type="NCBI Taxonomy" id="10116"/>
    <lineage>
        <taxon>Eukaryota</taxon>
        <taxon>Metazoa</taxon>
        <taxon>Chordata</taxon>
        <taxon>Craniata</taxon>
        <taxon>Vertebrata</taxon>
        <taxon>Euteleostomi</taxon>
        <taxon>Mammalia</taxon>
        <taxon>Eutheria</taxon>
        <taxon>Euarchontoglires</taxon>
        <taxon>Glires</taxon>
        <taxon>Rodentia</taxon>
        <taxon>Myomorpha</taxon>
        <taxon>Muroidea</taxon>
        <taxon>Muridae</taxon>
        <taxon>Murinae</taxon>
        <taxon>Rattus</taxon>
    </lineage>
</organism>
<feature type="non-terminal residue" evidence="2">
    <location>
        <position position="27"/>
    </location>
</feature>